<protein>
    <submittedName>
        <fullName evidence="3">Reverse transcriptase domain-containing protein</fullName>
    </submittedName>
</protein>
<dbReference type="EMBL" id="UZAH01039081">
    <property type="protein sequence ID" value="VDP55367.1"/>
    <property type="molecule type" value="Genomic_DNA"/>
</dbReference>
<keyword evidence="2" id="KW-1185">Reference proteome</keyword>
<evidence type="ECO:0000313" key="3">
    <source>
        <dbReference type="WBParaSite" id="HPBE_0002605001-mRNA-1"/>
    </source>
</evidence>
<dbReference type="Proteomes" id="UP000050761">
    <property type="component" value="Unassembled WGS sequence"/>
</dbReference>
<dbReference type="OrthoDB" id="410104at2759"/>
<evidence type="ECO:0000313" key="1">
    <source>
        <dbReference type="EMBL" id="VDP55367.1"/>
    </source>
</evidence>
<gene>
    <name evidence="1" type="ORF">HPBE_LOCUS26049</name>
</gene>
<name>A0A183GTN0_HELPZ</name>
<sequence>MRITLHAQRVPSQYVKVLRELYSGFATKIPPFYNDVVINVDRRVQQGDTISPKLFSATLKNVTCELAWEDMVVKVDSRNLHRLIPSISQAKQMLAGFGRVCGNPELQLNLTKTMFMDKLLMPHFLLYGYTSARETCIWNTRRYMYLGREVNMANDLAPVLGRR</sequence>
<accession>A0A183GTN0</accession>
<accession>A0A3P8DUG8</accession>
<reference evidence="3" key="2">
    <citation type="submission" date="2019-09" db="UniProtKB">
        <authorList>
            <consortium name="WormBaseParasite"/>
        </authorList>
    </citation>
    <scope>IDENTIFICATION</scope>
</reference>
<organism evidence="2 3">
    <name type="scientific">Heligmosomoides polygyrus</name>
    <name type="common">Parasitic roundworm</name>
    <dbReference type="NCBI Taxonomy" id="6339"/>
    <lineage>
        <taxon>Eukaryota</taxon>
        <taxon>Metazoa</taxon>
        <taxon>Ecdysozoa</taxon>
        <taxon>Nematoda</taxon>
        <taxon>Chromadorea</taxon>
        <taxon>Rhabditida</taxon>
        <taxon>Rhabditina</taxon>
        <taxon>Rhabditomorpha</taxon>
        <taxon>Strongyloidea</taxon>
        <taxon>Heligmosomidae</taxon>
        <taxon>Heligmosomoides</taxon>
    </lineage>
</organism>
<reference evidence="1 2" key="1">
    <citation type="submission" date="2018-11" db="EMBL/GenBank/DDBJ databases">
        <authorList>
            <consortium name="Pathogen Informatics"/>
        </authorList>
    </citation>
    <scope>NUCLEOTIDE SEQUENCE [LARGE SCALE GENOMIC DNA]</scope>
</reference>
<dbReference type="WBParaSite" id="HPBE_0002605001-mRNA-1">
    <property type="protein sequence ID" value="HPBE_0002605001-mRNA-1"/>
    <property type="gene ID" value="HPBE_0002605001"/>
</dbReference>
<evidence type="ECO:0000313" key="2">
    <source>
        <dbReference type="Proteomes" id="UP000050761"/>
    </source>
</evidence>
<dbReference type="AlphaFoldDB" id="A0A183GTN0"/>
<proteinExistence type="predicted"/>